<proteinExistence type="predicted"/>
<evidence type="ECO:0000313" key="2">
    <source>
        <dbReference type="Proteomes" id="UP001064489"/>
    </source>
</evidence>
<gene>
    <name evidence="1" type="ORF">LWI28_025370</name>
</gene>
<dbReference type="EMBL" id="JAJSOW010000001">
    <property type="protein sequence ID" value="KAI9201564.1"/>
    <property type="molecule type" value="Genomic_DNA"/>
</dbReference>
<sequence>MPPSIHDGSLNQVYHEASLDRGRFLKRAAANRAFSIRGGPMNRANPRQRRRCYTMLRQRVETAEGGSDRDE</sequence>
<organism evidence="1 2">
    <name type="scientific">Acer negundo</name>
    <name type="common">Box elder</name>
    <dbReference type="NCBI Taxonomy" id="4023"/>
    <lineage>
        <taxon>Eukaryota</taxon>
        <taxon>Viridiplantae</taxon>
        <taxon>Streptophyta</taxon>
        <taxon>Embryophyta</taxon>
        <taxon>Tracheophyta</taxon>
        <taxon>Spermatophyta</taxon>
        <taxon>Magnoliopsida</taxon>
        <taxon>eudicotyledons</taxon>
        <taxon>Gunneridae</taxon>
        <taxon>Pentapetalae</taxon>
        <taxon>rosids</taxon>
        <taxon>malvids</taxon>
        <taxon>Sapindales</taxon>
        <taxon>Sapindaceae</taxon>
        <taxon>Hippocastanoideae</taxon>
        <taxon>Acereae</taxon>
        <taxon>Acer</taxon>
    </lineage>
</organism>
<comment type="caution">
    <text evidence="1">The sequence shown here is derived from an EMBL/GenBank/DDBJ whole genome shotgun (WGS) entry which is preliminary data.</text>
</comment>
<reference evidence="1" key="2">
    <citation type="submission" date="2023-02" db="EMBL/GenBank/DDBJ databases">
        <authorList>
            <person name="Swenson N.G."/>
            <person name="Wegrzyn J.L."/>
            <person name="Mcevoy S.L."/>
        </authorList>
    </citation>
    <scope>NUCLEOTIDE SEQUENCE</scope>
    <source>
        <strain evidence="1">91603</strain>
        <tissue evidence="1">Leaf</tissue>
    </source>
</reference>
<dbReference type="Proteomes" id="UP001064489">
    <property type="component" value="Chromosome 9"/>
</dbReference>
<evidence type="ECO:0000313" key="1">
    <source>
        <dbReference type="EMBL" id="KAI9201564.1"/>
    </source>
</evidence>
<protein>
    <submittedName>
        <fullName evidence="1">Uncharacterized protein</fullName>
    </submittedName>
</protein>
<name>A0AAD5JV32_ACENE</name>
<reference evidence="1" key="1">
    <citation type="journal article" date="2022" name="Plant J.">
        <title>Strategies of tolerance reflected in two North American maple genomes.</title>
        <authorList>
            <person name="McEvoy S.L."/>
            <person name="Sezen U.U."/>
            <person name="Trouern-Trend A."/>
            <person name="McMahon S.M."/>
            <person name="Schaberg P.G."/>
            <person name="Yang J."/>
            <person name="Wegrzyn J.L."/>
            <person name="Swenson N.G."/>
        </authorList>
    </citation>
    <scope>NUCLEOTIDE SEQUENCE</scope>
    <source>
        <strain evidence="1">91603</strain>
    </source>
</reference>
<accession>A0AAD5JV32</accession>
<dbReference type="AlphaFoldDB" id="A0AAD5JV32"/>
<keyword evidence="2" id="KW-1185">Reference proteome</keyword>